<proteinExistence type="predicted"/>
<evidence type="ECO:0000313" key="9">
    <source>
        <dbReference type="EMBL" id="QCT71757.1"/>
    </source>
</evidence>
<keyword evidence="5 7" id="KW-1133">Transmembrane helix</keyword>
<feature type="transmembrane region" description="Helical" evidence="7">
    <location>
        <begin position="120"/>
        <end position="140"/>
    </location>
</feature>
<reference evidence="9 10" key="1">
    <citation type="submission" date="2018-05" db="EMBL/GenBank/DDBJ databases">
        <title>Genome comparison of Eubacterium sp.</title>
        <authorList>
            <person name="Feng Y."/>
            <person name="Sanchez-Andrea I."/>
            <person name="Stams A.J.M."/>
            <person name="De Vos W.M."/>
        </authorList>
    </citation>
    <scope>NUCLEOTIDE SEQUENCE [LARGE SCALE GENOMIC DNA]</scope>
    <source>
        <strain evidence="9 10">YI</strain>
    </source>
</reference>
<protein>
    <submittedName>
        <fullName evidence="9">Phosphatase PAP2 family protein</fullName>
    </submittedName>
</protein>
<dbReference type="InterPro" id="IPR036938">
    <property type="entry name" value="PAP2/HPO_sf"/>
</dbReference>
<accession>A0A4P9C8E2</accession>
<evidence type="ECO:0000256" key="7">
    <source>
        <dbReference type="SAM" id="Phobius"/>
    </source>
</evidence>
<keyword evidence="3 7" id="KW-0812">Transmembrane</keyword>
<feature type="transmembrane region" description="Helical" evidence="7">
    <location>
        <begin position="20"/>
        <end position="43"/>
    </location>
</feature>
<evidence type="ECO:0000256" key="5">
    <source>
        <dbReference type="ARBA" id="ARBA00022989"/>
    </source>
</evidence>
<evidence type="ECO:0000256" key="3">
    <source>
        <dbReference type="ARBA" id="ARBA00022692"/>
    </source>
</evidence>
<evidence type="ECO:0000256" key="6">
    <source>
        <dbReference type="ARBA" id="ARBA00023136"/>
    </source>
</evidence>
<dbReference type="Pfam" id="PF01569">
    <property type="entry name" value="PAP2"/>
    <property type="match status" value="1"/>
</dbReference>
<dbReference type="GO" id="GO:0005886">
    <property type="term" value="C:plasma membrane"/>
    <property type="evidence" value="ECO:0007669"/>
    <property type="project" value="UniProtKB-SubCell"/>
</dbReference>
<keyword evidence="6 7" id="KW-0472">Membrane</keyword>
<evidence type="ECO:0000313" key="10">
    <source>
        <dbReference type="Proteomes" id="UP000218387"/>
    </source>
</evidence>
<evidence type="ECO:0000256" key="1">
    <source>
        <dbReference type="ARBA" id="ARBA00004651"/>
    </source>
</evidence>
<feature type="transmembrane region" description="Helical" evidence="7">
    <location>
        <begin position="50"/>
        <end position="70"/>
    </location>
</feature>
<dbReference type="Proteomes" id="UP000218387">
    <property type="component" value="Chromosome"/>
</dbReference>
<keyword evidence="4" id="KW-0378">Hydrolase</keyword>
<dbReference type="PANTHER" id="PTHR14969:SF62">
    <property type="entry name" value="DECAPRENYLPHOSPHORYL-5-PHOSPHORIBOSE PHOSPHATASE RV3807C-RELATED"/>
    <property type="match status" value="1"/>
</dbReference>
<dbReference type="SMART" id="SM00014">
    <property type="entry name" value="acidPPc"/>
    <property type="match status" value="1"/>
</dbReference>
<dbReference type="PANTHER" id="PTHR14969">
    <property type="entry name" value="SPHINGOSINE-1-PHOSPHATE PHOSPHOHYDROLASE"/>
    <property type="match status" value="1"/>
</dbReference>
<dbReference type="SUPFAM" id="SSF48317">
    <property type="entry name" value="Acid phosphatase/Vanadium-dependent haloperoxidase"/>
    <property type="match status" value="1"/>
</dbReference>
<sequence>MDLTILLWIQAHMRCDVLDFIFSLITKLGNAGVVWILFTLLLLIRRDTRYTGLVMAIAFILSAAVVNLGIKPLISRPRPFQVHPIELAIAAPYGTSFPSGHSATSFAAAWAYFITRKNRLRWGLLALAAAIAFSRLYLFVHFPTDVLAGIIIGIILSYPAKLIADRLVKNGRWGIHANP</sequence>
<dbReference type="GO" id="GO:0016787">
    <property type="term" value="F:hydrolase activity"/>
    <property type="evidence" value="ECO:0007669"/>
    <property type="project" value="UniProtKB-KW"/>
</dbReference>
<name>A0A4P9C8E2_EUBML</name>
<keyword evidence="2" id="KW-1003">Cell membrane</keyword>
<dbReference type="Gene3D" id="1.20.144.10">
    <property type="entry name" value="Phosphatidic acid phosphatase type 2/haloperoxidase"/>
    <property type="match status" value="1"/>
</dbReference>
<dbReference type="EMBL" id="CP029487">
    <property type="protein sequence ID" value="QCT71757.1"/>
    <property type="molecule type" value="Genomic_DNA"/>
</dbReference>
<keyword evidence="10" id="KW-1185">Reference proteome</keyword>
<feature type="domain" description="Phosphatidic acid phosphatase type 2/haloperoxidase" evidence="8">
    <location>
        <begin position="51"/>
        <end position="161"/>
    </location>
</feature>
<evidence type="ECO:0000259" key="8">
    <source>
        <dbReference type="SMART" id="SM00014"/>
    </source>
</evidence>
<gene>
    <name evidence="9" type="ORF">CPZ25_010605</name>
</gene>
<feature type="transmembrane region" description="Helical" evidence="7">
    <location>
        <begin position="146"/>
        <end position="164"/>
    </location>
</feature>
<organism evidence="9 10">
    <name type="scientific">Eubacterium maltosivorans</name>
    <dbReference type="NCBI Taxonomy" id="2041044"/>
    <lineage>
        <taxon>Bacteria</taxon>
        <taxon>Bacillati</taxon>
        <taxon>Bacillota</taxon>
        <taxon>Clostridia</taxon>
        <taxon>Eubacteriales</taxon>
        <taxon>Eubacteriaceae</taxon>
        <taxon>Eubacterium</taxon>
    </lineage>
</organism>
<comment type="subcellular location">
    <subcellularLocation>
        <location evidence="1">Cell membrane</location>
        <topology evidence="1">Multi-pass membrane protein</topology>
    </subcellularLocation>
</comment>
<dbReference type="RefSeq" id="WP_096918651.1">
    <property type="nucleotide sequence ID" value="NZ_CP029487.1"/>
</dbReference>
<evidence type="ECO:0000256" key="2">
    <source>
        <dbReference type="ARBA" id="ARBA00022475"/>
    </source>
</evidence>
<evidence type="ECO:0000256" key="4">
    <source>
        <dbReference type="ARBA" id="ARBA00022801"/>
    </source>
</evidence>
<dbReference type="InterPro" id="IPR000326">
    <property type="entry name" value="PAP2/HPO"/>
</dbReference>
<dbReference type="AlphaFoldDB" id="A0A4P9C8E2"/>
<dbReference type="KEGG" id="emt:CPZ25_010605"/>